<dbReference type="InterPro" id="IPR015683">
    <property type="entry name" value="Ionotropic_Glu_rcpt"/>
</dbReference>
<sequence>MWVLPERALLVEFLPALRHDHFYLVVRKTAGQVSLYDRLTTPFSPFTLQGWMTVLAYLTAVSTVLWLALLCQKQGQYDEFLEEKVEWANLDMEDAFAKLEHAREELEKARLEPRNTEALAKAESTVKEAALNHAKKQRHEEELEAGLKANKKLKLLQWSNLCQFASLRQNLHLLAGTWYDVWAHFLGQDMIYEGDKVPGAFKMFSLAFAFFSIVTLATYTASLASMLVAERQLVGEISSIEDAIARQYTLCVPDVLRKSVENTYGELKIFSCKEIQLCPREMQLGNCRAMIVSEQIISRMHAGRIFEADCKQNRTFCEDSEGNPRNDCSLIAVGYVLTSVPIAFPASERLVRSLSWASASQHAKGTMQAEMRAHSHEFPKSICDAPTQQRTLALGAEDLSGIVIISGFFAGLALVRFLCTQYYVHKEKQKCREKIRQDREYRRMGAQTLGSSSRRMQIVVKESE</sequence>
<accession>A0A812QK78</accession>
<keyword evidence="4 11" id="KW-1133">Transmembrane helix</keyword>
<evidence type="ECO:0000256" key="10">
    <source>
        <dbReference type="ARBA" id="ARBA00023303"/>
    </source>
</evidence>
<evidence type="ECO:0000259" key="12">
    <source>
        <dbReference type="Pfam" id="PF00060"/>
    </source>
</evidence>
<protein>
    <recommendedName>
        <fullName evidence="12">Ionotropic glutamate receptor C-terminal domain-containing protein</fullName>
    </recommendedName>
</protein>
<dbReference type="Pfam" id="PF00060">
    <property type="entry name" value="Lig_chan"/>
    <property type="match status" value="1"/>
</dbReference>
<dbReference type="GO" id="GO:0016020">
    <property type="term" value="C:membrane"/>
    <property type="evidence" value="ECO:0007669"/>
    <property type="project" value="UniProtKB-SubCell"/>
</dbReference>
<keyword evidence="2" id="KW-0813">Transport</keyword>
<dbReference type="EMBL" id="CAJNJA010016837">
    <property type="protein sequence ID" value="CAE7389425.1"/>
    <property type="molecule type" value="Genomic_DNA"/>
</dbReference>
<evidence type="ECO:0000313" key="13">
    <source>
        <dbReference type="EMBL" id="CAE7389425.1"/>
    </source>
</evidence>
<dbReference type="GO" id="GO:0015276">
    <property type="term" value="F:ligand-gated monoatomic ion channel activity"/>
    <property type="evidence" value="ECO:0007669"/>
    <property type="project" value="InterPro"/>
</dbReference>
<comment type="subcellular location">
    <subcellularLocation>
        <location evidence="1">Membrane</location>
        <topology evidence="1">Multi-pass membrane protein</topology>
    </subcellularLocation>
</comment>
<keyword evidence="6 11" id="KW-0472">Membrane</keyword>
<keyword evidence="7" id="KW-0675">Receptor</keyword>
<evidence type="ECO:0000256" key="2">
    <source>
        <dbReference type="ARBA" id="ARBA00022448"/>
    </source>
</evidence>
<feature type="domain" description="Ionotropic glutamate receptor C-terminal" evidence="12">
    <location>
        <begin position="200"/>
        <end position="407"/>
    </location>
</feature>
<organism evidence="13 14">
    <name type="scientific">Symbiodinium necroappetens</name>
    <dbReference type="NCBI Taxonomy" id="1628268"/>
    <lineage>
        <taxon>Eukaryota</taxon>
        <taxon>Sar</taxon>
        <taxon>Alveolata</taxon>
        <taxon>Dinophyceae</taxon>
        <taxon>Suessiales</taxon>
        <taxon>Symbiodiniaceae</taxon>
        <taxon>Symbiodinium</taxon>
    </lineage>
</organism>
<evidence type="ECO:0000256" key="4">
    <source>
        <dbReference type="ARBA" id="ARBA00022989"/>
    </source>
</evidence>
<evidence type="ECO:0000256" key="7">
    <source>
        <dbReference type="ARBA" id="ARBA00023170"/>
    </source>
</evidence>
<evidence type="ECO:0000256" key="5">
    <source>
        <dbReference type="ARBA" id="ARBA00023065"/>
    </source>
</evidence>
<keyword evidence="10" id="KW-0407">Ion channel</keyword>
<reference evidence="13" key="1">
    <citation type="submission" date="2021-02" db="EMBL/GenBank/DDBJ databases">
        <authorList>
            <person name="Dougan E. K."/>
            <person name="Rhodes N."/>
            <person name="Thang M."/>
            <person name="Chan C."/>
        </authorList>
    </citation>
    <scope>NUCLEOTIDE SEQUENCE</scope>
</reference>
<keyword evidence="3 11" id="KW-0812">Transmembrane</keyword>
<keyword evidence="5" id="KW-0406">Ion transport</keyword>
<keyword evidence="9" id="KW-1071">Ligand-gated ion channel</keyword>
<dbReference type="Proteomes" id="UP000601435">
    <property type="component" value="Unassembled WGS sequence"/>
</dbReference>
<name>A0A812QK78_9DINO</name>
<dbReference type="Gene3D" id="1.10.287.70">
    <property type="match status" value="1"/>
</dbReference>
<dbReference type="InterPro" id="IPR001320">
    <property type="entry name" value="Iontro_rcpt_C"/>
</dbReference>
<dbReference type="AlphaFoldDB" id="A0A812QK78"/>
<dbReference type="OrthoDB" id="413547at2759"/>
<dbReference type="PANTHER" id="PTHR18966">
    <property type="entry name" value="IONOTROPIC GLUTAMATE RECEPTOR"/>
    <property type="match status" value="1"/>
</dbReference>
<comment type="caution">
    <text evidence="13">The sequence shown here is derived from an EMBL/GenBank/DDBJ whole genome shotgun (WGS) entry which is preliminary data.</text>
</comment>
<gene>
    <name evidence="13" type="ORF">SNEC2469_LOCUS10577</name>
</gene>
<evidence type="ECO:0000256" key="1">
    <source>
        <dbReference type="ARBA" id="ARBA00004141"/>
    </source>
</evidence>
<evidence type="ECO:0000256" key="8">
    <source>
        <dbReference type="ARBA" id="ARBA00023180"/>
    </source>
</evidence>
<evidence type="ECO:0000313" key="14">
    <source>
        <dbReference type="Proteomes" id="UP000601435"/>
    </source>
</evidence>
<feature type="transmembrane region" description="Helical" evidence="11">
    <location>
        <begin position="48"/>
        <end position="71"/>
    </location>
</feature>
<evidence type="ECO:0000256" key="9">
    <source>
        <dbReference type="ARBA" id="ARBA00023286"/>
    </source>
</evidence>
<evidence type="ECO:0000256" key="3">
    <source>
        <dbReference type="ARBA" id="ARBA00022692"/>
    </source>
</evidence>
<evidence type="ECO:0000256" key="6">
    <source>
        <dbReference type="ARBA" id="ARBA00023136"/>
    </source>
</evidence>
<keyword evidence="8" id="KW-0325">Glycoprotein</keyword>
<keyword evidence="14" id="KW-1185">Reference proteome</keyword>
<feature type="transmembrane region" description="Helical" evidence="11">
    <location>
        <begin position="399"/>
        <end position="424"/>
    </location>
</feature>
<evidence type="ECO:0000256" key="11">
    <source>
        <dbReference type="SAM" id="Phobius"/>
    </source>
</evidence>
<feature type="transmembrane region" description="Helical" evidence="11">
    <location>
        <begin position="206"/>
        <end position="229"/>
    </location>
</feature>
<proteinExistence type="predicted"/>